<proteinExistence type="predicted"/>
<name>A0A1I6NXV6_9SPHI</name>
<sequence length="48" mass="5488">MKKGKNKTASKNTVPDKQETKKLKKESGYKEDIEGQVKEGRKRANPKK</sequence>
<keyword evidence="3" id="KW-1185">Reference proteome</keyword>
<organism evidence="2 3">
    <name type="scientific">Sphingobacterium wenxiniae</name>
    <dbReference type="NCBI Taxonomy" id="683125"/>
    <lineage>
        <taxon>Bacteria</taxon>
        <taxon>Pseudomonadati</taxon>
        <taxon>Bacteroidota</taxon>
        <taxon>Sphingobacteriia</taxon>
        <taxon>Sphingobacteriales</taxon>
        <taxon>Sphingobacteriaceae</taxon>
        <taxon>Sphingobacterium</taxon>
    </lineage>
</organism>
<gene>
    <name evidence="2" type="ORF">SAMN05660206_101167</name>
</gene>
<dbReference type="Proteomes" id="UP000198785">
    <property type="component" value="Unassembled WGS sequence"/>
</dbReference>
<feature type="region of interest" description="Disordered" evidence="1">
    <location>
        <begin position="1"/>
        <end position="48"/>
    </location>
</feature>
<dbReference type="EMBL" id="FOZZ01000001">
    <property type="protein sequence ID" value="SFS32786.1"/>
    <property type="molecule type" value="Genomic_DNA"/>
</dbReference>
<feature type="compositionally biased region" description="Basic and acidic residues" evidence="1">
    <location>
        <begin position="14"/>
        <end position="39"/>
    </location>
</feature>
<accession>A0A1I6NXV6</accession>
<protein>
    <submittedName>
        <fullName evidence="2">Uncharacterized protein</fullName>
    </submittedName>
</protein>
<reference evidence="2 3" key="1">
    <citation type="submission" date="2016-10" db="EMBL/GenBank/DDBJ databases">
        <authorList>
            <person name="de Groot N.N."/>
        </authorList>
    </citation>
    <scope>NUCLEOTIDE SEQUENCE [LARGE SCALE GENOMIC DNA]</scope>
    <source>
        <strain evidence="2 3">DSM 22789</strain>
    </source>
</reference>
<evidence type="ECO:0000313" key="3">
    <source>
        <dbReference type="Proteomes" id="UP000198785"/>
    </source>
</evidence>
<dbReference type="AlphaFoldDB" id="A0A1I6NXV6"/>
<evidence type="ECO:0000313" key="2">
    <source>
        <dbReference type="EMBL" id="SFS32786.1"/>
    </source>
</evidence>
<evidence type="ECO:0000256" key="1">
    <source>
        <dbReference type="SAM" id="MobiDB-lite"/>
    </source>
</evidence>